<evidence type="ECO:0000256" key="6">
    <source>
        <dbReference type="ARBA" id="ARBA00023136"/>
    </source>
</evidence>
<evidence type="ECO:0000256" key="5">
    <source>
        <dbReference type="ARBA" id="ARBA00022989"/>
    </source>
</evidence>
<evidence type="ECO:0000256" key="1">
    <source>
        <dbReference type="ARBA" id="ARBA00004651"/>
    </source>
</evidence>
<comment type="subcellular location">
    <subcellularLocation>
        <location evidence="1 7">Cell membrane</location>
        <topology evidence="1 7">Multi-pass membrane protein</topology>
    </subcellularLocation>
</comment>
<dbReference type="Pfam" id="PF00528">
    <property type="entry name" value="BPD_transp_1"/>
    <property type="match status" value="1"/>
</dbReference>
<protein>
    <submittedName>
        <fullName evidence="10">Cellobiose transport system permease protein</fullName>
    </submittedName>
</protein>
<proteinExistence type="inferred from homology"/>
<dbReference type="GO" id="GO:0055085">
    <property type="term" value="P:transmembrane transport"/>
    <property type="evidence" value="ECO:0007669"/>
    <property type="project" value="InterPro"/>
</dbReference>
<feature type="transmembrane region" description="Helical" evidence="7">
    <location>
        <begin position="237"/>
        <end position="257"/>
    </location>
</feature>
<dbReference type="Gene3D" id="1.10.3720.10">
    <property type="entry name" value="MetI-like"/>
    <property type="match status" value="1"/>
</dbReference>
<dbReference type="PANTHER" id="PTHR30193:SF37">
    <property type="entry name" value="INNER MEMBRANE ABC TRANSPORTER PERMEASE PROTEIN YCJO"/>
    <property type="match status" value="1"/>
</dbReference>
<dbReference type="Proteomes" id="UP000236723">
    <property type="component" value="Unassembled WGS sequence"/>
</dbReference>
<evidence type="ECO:0000256" key="3">
    <source>
        <dbReference type="ARBA" id="ARBA00022475"/>
    </source>
</evidence>
<dbReference type="InterPro" id="IPR035906">
    <property type="entry name" value="MetI-like_sf"/>
</dbReference>
<dbReference type="SUPFAM" id="SSF161098">
    <property type="entry name" value="MetI-like"/>
    <property type="match status" value="1"/>
</dbReference>
<keyword evidence="11" id="KW-1185">Reference proteome</keyword>
<dbReference type="EMBL" id="FNVO01000032">
    <property type="protein sequence ID" value="SEG92079.1"/>
    <property type="molecule type" value="Genomic_DNA"/>
</dbReference>
<dbReference type="PANTHER" id="PTHR30193">
    <property type="entry name" value="ABC TRANSPORTER PERMEASE PROTEIN"/>
    <property type="match status" value="1"/>
</dbReference>
<evidence type="ECO:0000256" key="8">
    <source>
        <dbReference type="SAM" id="MobiDB-lite"/>
    </source>
</evidence>
<evidence type="ECO:0000256" key="7">
    <source>
        <dbReference type="RuleBase" id="RU363032"/>
    </source>
</evidence>
<feature type="transmembrane region" description="Helical" evidence="7">
    <location>
        <begin position="42"/>
        <end position="65"/>
    </location>
</feature>
<dbReference type="AlphaFoldDB" id="A0A1H6E488"/>
<comment type="similarity">
    <text evidence="7">Belongs to the binding-protein-dependent transport system permease family.</text>
</comment>
<feature type="region of interest" description="Disordered" evidence="8">
    <location>
        <begin position="1"/>
        <end position="28"/>
    </location>
</feature>
<accession>A0A1H6E488</accession>
<organism evidence="10 11">
    <name type="scientific">Thermomonospora echinospora</name>
    <dbReference type="NCBI Taxonomy" id="1992"/>
    <lineage>
        <taxon>Bacteria</taxon>
        <taxon>Bacillati</taxon>
        <taxon>Actinomycetota</taxon>
        <taxon>Actinomycetes</taxon>
        <taxon>Streptosporangiales</taxon>
        <taxon>Thermomonosporaceae</taxon>
        <taxon>Thermomonospora</taxon>
    </lineage>
</organism>
<feature type="transmembrane region" description="Helical" evidence="7">
    <location>
        <begin position="98"/>
        <end position="120"/>
    </location>
</feature>
<evidence type="ECO:0000313" key="10">
    <source>
        <dbReference type="EMBL" id="SEG92079.1"/>
    </source>
</evidence>
<dbReference type="GO" id="GO:0005886">
    <property type="term" value="C:plasma membrane"/>
    <property type="evidence" value="ECO:0007669"/>
    <property type="project" value="UniProtKB-SubCell"/>
</dbReference>
<feature type="transmembrane region" description="Helical" evidence="7">
    <location>
        <begin position="132"/>
        <end position="156"/>
    </location>
</feature>
<dbReference type="InterPro" id="IPR051393">
    <property type="entry name" value="ABC_transporter_permease"/>
</dbReference>
<keyword evidence="2 7" id="KW-0813">Transport</keyword>
<keyword evidence="3" id="KW-1003">Cell membrane</keyword>
<evidence type="ECO:0000313" key="11">
    <source>
        <dbReference type="Proteomes" id="UP000236723"/>
    </source>
</evidence>
<dbReference type="InterPro" id="IPR000515">
    <property type="entry name" value="MetI-like"/>
</dbReference>
<sequence>MSAPVHVRSRPSPKAAPPPSGRAGGGGWSGRLSRWDIRFSPYLFISPYFLLFALFGLFPMGYTLWVAMHDWELIGSREFTGLENFRLVLTDPQFWNSVYNTAGMFVVATVPQLVMALLLANALNRRMRGQTLLRMGVLAPMVTSIAAVAIVFSQLFSRDFGLVNWVLGWFGVEGLDWAAQRWSAWLAISVMVDWRWTGYNALIYLAAMQSIPRDLYEAAAIDGASRRRQFWTITLPMLRPTIIFTAIISTIGGFQLFTEPLLFGNGDMAGGSLRQFQTVTMYMFENAFTRFDYGYASAVSWLLFLLILLGSLLNFLWLRRVGGGRA</sequence>
<feature type="domain" description="ABC transmembrane type-1" evidence="9">
    <location>
        <begin position="98"/>
        <end position="314"/>
    </location>
</feature>
<evidence type="ECO:0000259" key="9">
    <source>
        <dbReference type="PROSITE" id="PS50928"/>
    </source>
</evidence>
<dbReference type="PROSITE" id="PS50928">
    <property type="entry name" value="ABC_TM1"/>
    <property type="match status" value="1"/>
</dbReference>
<evidence type="ECO:0000256" key="2">
    <source>
        <dbReference type="ARBA" id="ARBA00022448"/>
    </source>
</evidence>
<dbReference type="CDD" id="cd06261">
    <property type="entry name" value="TM_PBP2"/>
    <property type="match status" value="1"/>
</dbReference>
<gene>
    <name evidence="10" type="ORF">SAMN04489712_13215</name>
</gene>
<name>A0A1H6E488_9ACTN</name>
<evidence type="ECO:0000256" key="4">
    <source>
        <dbReference type="ARBA" id="ARBA00022692"/>
    </source>
</evidence>
<dbReference type="OrthoDB" id="4319190at2"/>
<keyword evidence="6 7" id="KW-0472">Membrane</keyword>
<feature type="transmembrane region" description="Helical" evidence="7">
    <location>
        <begin position="293"/>
        <end position="318"/>
    </location>
</feature>
<keyword evidence="5 7" id="KW-1133">Transmembrane helix</keyword>
<keyword evidence="4 7" id="KW-0812">Transmembrane</keyword>
<reference evidence="11" key="1">
    <citation type="submission" date="2016-10" db="EMBL/GenBank/DDBJ databases">
        <authorList>
            <person name="Varghese N."/>
            <person name="Submissions S."/>
        </authorList>
    </citation>
    <scope>NUCLEOTIDE SEQUENCE [LARGE SCALE GENOMIC DNA]</scope>
    <source>
        <strain evidence="11">DSM 43163</strain>
    </source>
</reference>
<dbReference type="RefSeq" id="WP_103944354.1">
    <property type="nucleotide sequence ID" value="NZ_FNVO01000032.1"/>
</dbReference>